<dbReference type="EMBL" id="CM037155">
    <property type="protein sequence ID" value="KAH7847285.1"/>
    <property type="molecule type" value="Genomic_DNA"/>
</dbReference>
<proteinExistence type="predicted"/>
<evidence type="ECO:0000313" key="2">
    <source>
        <dbReference type="Proteomes" id="UP000828048"/>
    </source>
</evidence>
<name>A0ACB7Y2Z2_9ERIC</name>
<protein>
    <submittedName>
        <fullName evidence="1">Uncharacterized protein</fullName>
    </submittedName>
</protein>
<sequence length="329" mass="37057">MAKPQDLKLDTDEVPTSVAVNSSRLLLAVTAELRQWSAVQGYCFNFKELTDNQWFTGRRFVELLHKGTQRGNSSRCSTFSSFHHGQAMGLAKLQEMTIEFARRSKNSGMSLPFGNQNPTTSTNASLLTTTKKISLEMEKREGRPTVRSINFEGSCDPPAQVVHQIDPGGPSDRPSNQNTRQCKAFCQEHRYFSNLYEIEGNFLQVRNFTIFSNRAVALGSCPKFGVLIPKQLRFSVWNHVIDLIRSRRQVIVMCNSAMAAGVPFVGWYHVRYQAEGSPTEGFYYVYTEALVRTMAVVAYNRGPNHVASKVHRNFRSKYGSVLPLGNVVQ</sequence>
<reference evidence="1 2" key="1">
    <citation type="journal article" date="2021" name="Hortic Res">
        <title>High-quality reference genome and annotation aids understanding of berry development for evergreen blueberry (Vaccinium darrowii).</title>
        <authorList>
            <person name="Yu J."/>
            <person name="Hulse-Kemp A.M."/>
            <person name="Babiker E."/>
            <person name="Staton M."/>
        </authorList>
    </citation>
    <scope>NUCLEOTIDE SEQUENCE [LARGE SCALE GENOMIC DNA]</scope>
    <source>
        <strain evidence="2">cv. NJ 8807/NJ 8810</strain>
        <tissue evidence="1">Young leaf</tissue>
    </source>
</reference>
<evidence type="ECO:0000313" key="1">
    <source>
        <dbReference type="EMBL" id="KAH7847285.1"/>
    </source>
</evidence>
<dbReference type="Proteomes" id="UP000828048">
    <property type="component" value="Chromosome 5"/>
</dbReference>
<accession>A0ACB7Y2Z2</accession>
<comment type="caution">
    <text evidence="1">The sequence shown here is derived from an EMBL/GenBank/DDBJ whole genome shotgun (WGS) entry which is preliminary data.</text>
</comment>
<organism evidence="1 2">
    <name type="scientific">Vaccinium darrowii</name>
    <dbReference type="NCBI Taxonomy" id="229202"/>
    <lineage>
        <taxon>Eukaryota</taxon>
        <taxon>Viridiplantae</taxon>
        <taxon>Streptophyta</taxon>
        <taxon>Embryophyta</taxon>
        <taxon>Tracheophyta</taxon>
        <taxon>Spermatophyta</taxon>
        <taxon>Magnoliopsida</taxon>
        <taxon>eudicotyledons</taxon>
        <taxon>Gunneridae</taxon>
        <taxon>Pentapetalae</taxon>
        <taxon>asterids</taxon>
        <taxon>Ericales</taxon>
        <taxon>Ericaceae</taxon>
        <taxon>Vaccinioideae</taxon>
        <taxon>Vaccinieae</taxon>
        <taxon>Vaccinium</taxon>
    </lineage>
</organism>
<keyword evidence="2" id="KW-1185">Reference proteome</keyword>
<gene>
    <name evidence="1" type="ORF">Vadar_024259</name>
</gene>